<reference evidence="2 3" key="1">
    <citation type="submission" date="2017-04" db="EMBL/GenBank/DDBJ databases">
        <title>Draft genome sequence of Tuber borchii Vittad., a whitish edible truffle.</title>
        <authorList>
            <consortium name="DOE Joint Genome Institute"/>
            <person name="Murat C."/>
            <person name="Kuo A."/>
            <person name="Barry K.W."/>
            <person name="Clum A."/>
            <person name="Dockter R.B."/>
            <person name="Fauchery L."/>
            <person name="Iotti M."/>
            <person name="Kohler A."/>
            <person name="Labutti K."/>
            <person name="Lindquist E.A."/>
            <person name="Lipzen A."/>
            <person name="Ohm R.A."/>
            <person name="Wang M."/>
            <person name="Grigoriev I.V."/>
            <person name="Zambonelli A."/>
            <person name="Martin F.M."/>
        </authorList>
    </citation>
    <scope>NUCLEOTIDE SEQUENCE [LARGE SCALE GENOMIC DNA]</scope>
    <source>
        <strain evidence="2 3">Tbo3840</strain>
    </source>
</reference>
<feature type="compositionally biased region" description="Polar residues" evidence="1">
    <location>
        <begin position="138"/>
        <end position="156"/>
    </location>
</feature>
<name>A0A2T6ZQ32_TUBBO</name>
<evidence type="ECO:0000313" key="3">
    <source>
        <dbReference type="Proteomes" id="UP000244722"/>
    </source>
</evidence>
<feature type="region of interest" description="Disordered" evidence="1">
    <location>
        <begin position="333"/>
        <end position="418"/>
    </location>
</feature>
<feature type="region of interest" description="Disordered" evidence="1">
    <location>
        <begin position="303"/>
        <end position="322"/>
    </location>
</feature>
<feature type="compositionally biased region" description="Low complexity" evidence="1">
    <location>
        <begin position="308"/>
        <end position="320"/>
    </location>
</feature>
<feature type="region of interest" description="Disordered" evidence="1">
    <location>
        <begin position="214"/>
        <end position="253"/>
    </location>
</feature>
<keyword evidence="3" id="KW-1185">Reference proteome</keyword>
<dbReference type="EMBL" id="NESQ01000148">
    <property type="protein sequence ID" value="PUU77576.1"/>
    <property type="molecule type" value="Genomic_DNA"/>
</dbReference>
<sequence length="418" mass="43356">MLSAKLSPSKGSGTKEDAESGSTSWKKRFGLGKKDKTKSNSGSPPRESTSPELHPTDAAEAPAATAKATTPPTIDPPQLPKLTDIPPITTSPPSATAENASSQPQPPTSPVRSIGSNSSPPLLPRPNTADRGSATHPRLSTSNSQIFERNVQEQTNSSLPPPKSPSIPAHIQTENHIPAVLEASSIAITDERYGVDEVEIVMHSMHQPAVSVVAPPHSTASSSPTYDTHHHRRRSPSPAGGNAVDELASAGHSGDGCSPYGNISSGAAAAADKRRLSFISFADVVQAEQAEHAEHMEMPNASLSSVHSLSPLGGSPQLSPADREMGISTINETLQHRSPSPIRLGSSPSGNSASGSVQRTLSGKSGASSPSRSNTSDLGMDRGELTIETMRQALRKTGSGDLSGSTGRNPAPPPPFGR</sequence>
<feature type="compositionally biased region" description="Polar residues" evidence="1">
    <location>
        <begin position="39"/>
        <end position="51"/>
    </location>
</feature>
<proteinExistence type="predicted"/>
<evidence type="ECO:0000256" key="1">
    <source>
        <dbReference type="SAM" id="MobiDB-lite"/>
    </source>
</evidence>
<comment type="caution">
    <text evidence="2">The sequence shown here is derived from an EMBL/GenBank/DDBJ whole genome shotgun (WGS) entry which is preliminary data.</text>
</comment>
<organism evidence="2 3">
    <name type="scientific">Tuber borchii</name>
    <name type="common">White truffle</name>
    <dbReference type="NCBI Taxonomy" id="42251"/>
    <lineage>
        <taxon>Eukaryota</taxon>
        <taxon>Fungi</taxon>
        <taxon>Dikarya</taxon>
        <taxon>Ascomycota</taxon>
        <taxon>Pezizomycotina</taxon>
        <taxon>Pezizomycetes</taxon>
        <taxon>Pezizales</taxon>
        <taxon>Tuberaceae</taxon>
        <taxon>Tuber</taxon>
    </lineage>
</organism>
<dbReference type="PANTHER" id="PTHR42111:SF1">
    <property type="entry name" value="YALI0D23727P"/>
    <property type="match status" value="1"/>
</dbReference>
<feature type="compositionally biased region" description="Low complexity" evidence="1">
    <location>
        <begin position="56"/>
        <end position="72"/>
    </location>
</feature>
<accession>A0A2T6ZQ32</accession>
<evidence type="ECO:0000313" key="2">
    <source>
        <dbReference type="EMBL" id="PUU77576.1"/>
    </source>
</evidence>
<gene>
    <name evidence="2" type="ORF">B9Z19DRAFT_149181</name>
</gene>
<dbReference type="AlphaFoldDB" id="A0A2T6ZQ32"/>
<dbReference type="Proteomes" id="UP000244722">
    <property type="component" value="Unassembled WGS sequence"/>
</dbReference>
<dbReference type="OrthoDB" id="5364312at2759"/>
<feature type="compositionally biased region" description="Low complexity" evidence="1">
    <location>
        <begin position="83"/>
        <end position="97"/>
    </location>
</feature>
<feature type="compositionally biased region" description="Low complexity" evidence="1">
    <location>
        <begin position="345"/>
        <end position="373"/>
    </location>
</feature>
<feature type="region of interest" description="Disordered" evidence="1">
    <location>
        <begin position="1"/>
        <end position="169"/>
    </location>
</feature>
<feature type="compositionally biased region" description="Low complexity" evidence="1">
    <location>
        <begin position="214"/>
        <end position="225"/>
    </location>
</feature>
<dbReference type="PANTHER" id="PTHR42111">
    <property type="entry name" value="YALI0D23727P"/>
    <property type="match status" value="1"/>
</dbReference>
<protein>
    <submittedName>
        <fullName evidence="2">Uncharacterized protein</fullName>
    </submittedName>
</protein>